<dbReference type="AlphaFoldDB" id="X0LVZ3"/>
<feature type="region of interest" description="Disordered" evidence="1">
    <location>
        <begin position="1"/>
        <end position="21"/>
    </location>
</feature>
<dbReference type="EMBL" id="JH657925">
    <property type="protein sequence ID" value="EXM30063.1"/>
    <property type="molecule type" value="Genomic_DNA"/>
</dbReference>
<feature type="compositionally biased region" description="Low complexity" evidence="1">
    <location>
        <begin position="51"/>
        <end position="66"/>
    </location>
</feature>
<accession>X0LVZ3</accession>
<name>X0LVZ3_FUSOX</name>
<reference evidence="2" key="2">
    <citation type="submission" date="2012-05" db="EMBL/GenBank/DDBJ databases">
        <title>The Genome Annotation of Fusarium oxysporum Cotton.</title>
        <authorList>
            <consortium name="The Broad Institute Genomics Platform"/>
            <person name="Ma L.-J."/>
            <person name="Corby-Kistler H."/>
            <person name="Broz K."/>
            <person name="Gale L.R."/>
            <person name="Jonkers W."/>
            <person name="O'Donnell K."/>
            <person name="Ploetz R."/>
            <person name="Steinberg C."/>
            <person name="Schwartz D.C."/>
            <person name="VanEtten H."/>
            <person name="Zhou S."/>
            <person name="Young S.K."/>
            <person name="Zeng Q."/>
            <person name="Gargeya S."/>
            <person name="Fitzgerald M."/>
            <person name="Abouelleil A."/>
            <person name="Alvarado L."/>
            <person name="Chapman S.B."/>
            <person name="Gainer-Dewar J."/>
            <person name="Goldberg J."/>
            <person name="Griggs A."/>
            <person name="Gujja S."/>
            <person name="Hansen M."/>
            <person name="Howarth C."/>
            <person name="Imamovic A."/>
            <person name="Ireland A."/>
            <person name="Larimer J."/>
            <person name="McCowan C."/>
            <person name="Murphy C."/>
            <person name="Pearson M."/>
            <person name="Poon T.W."/>
            <person name="Priest M."/>
            <person name="Roberts A."/>
            <person name="Saif S."/>
            <person name="Shea T."/>
            <person name="Sykes S."/>
            <person name="Wortman J."/>
            <person name="Nusbaum C."/>
            <person name="Birren B."/>
        </authorList>
    </citation>
    <scope>NUCLEOTIDE SEQUENCE</scope>
    <source>
        <strain evidence="2">25433</strain>
    </source>
</reference>
<feature type="region of interest" description="Disordered" evidence="1">
    <location>
        <begin position="49"/>
        <end position="69"/>
    </location>
</feature>
<dbReference type="Proteomes" id="UP000030701">
    <property type="component" value="Unassembled WGS sequence"/>
</dbReference>
<sequence length="94" mass="10617">MSNPHYVQVPREGNPSPKIVHQSTTYSEQMNVWLREDHKDMPWHNIDSIVTPSTNTSESNPNTNASQNPAIKRQVDLKCHITSSNNVPLKALNV</sequence>
<dbReference type="HOGENOM" id="CLU_177156_0_0_1"/>
<proteinExistence type="predicted"/>
<evidence type="ECO:0000313" key="2">
    <source>
        <dbReference type="EMBL" id="EXM30063.1"/>
    </source>
</evidence>
<organism evidence="2">
    <name type="scientific">Fusarium oxysporum f. sp. vasinfectum 25433</name>
    <dbReference type="NCBI Taxonomy" id="1089449"/>
    <lineage>
        <taxon>Eukaryota</taxon>
        <taxon>Fungi</taxon>
        <taxon>Dikarya</taxon>
        <taxon>Ascomycota</taxon>
        <taxon>Pezizomycotina</taxon>
        <taxon>Sordariomycetes</taxon>
        <taxon>Hypocreomycetidae</taxon>
        <taxon>Hypocreales</taxon>
        <taxon>Nectriaceae</taxon>
        <taxon>Fusarium</taxon>
        <taxon>Fusarium oxysporum species complex</taxon>
    </lineage>
</organism>
<dbReference type="OrthoDB" id="5100176at2759"/>
<reference evidence="2" key="1">
    <citation type="submission" date="2011-11" db="EMBL/GenBank/DDBJ databases">
        <title>The Genome Sequence of Fusarium oxysporum Cotton.</title>
        <authorList>
            <consortium name="The Broad Institute Genome Sequencing Platform"/>
            <person name="Ma L.-J."/>
            <person name="Gale L.R."/>
            <person name="Schwartz D.C."/>
            <person name="Zhou S."/>
            <person name="Corby-Kistler H."/>
            <person name="Young S.K."/>
            <person name="Zeng Q."/>
            <person name="Gargeya S."/>
            <person name="Fitzgerald M."/>
            <person name="Haas B."/>
            <person name="Abouelleil A."/>
            <person name="Alvarado L."/>
            <person name="Arachchi H.M."/>
            <person name="Berlin A."/>
            <person name="Brown A."/>
            <person name="Chapman S.B."/>
            <person name="Chen Z."/>
            <person name="Dunbar C."/>
            <person name="Freedman E."/>
            <person name="Gearin G."/>
            <person name="Goldberg J."/>
            <person name="Griggs A."/>
            <person name="Gujja S."/>
            <person name="Heiman D."/>
            <person name="Howarth C."/>
            <person name="Larson L."/>
            <person name="Lui A."/>
            <person name="MacDonald P.J.P."/>
            <person name="Montmayeur A."/>
            <person name="Murphy C."/>
            <person name="Neiman D."/>
            <person name="Pearson M."/>
            <person name="Priest M."/>
            <person name="Roberts A."/>
            <person name="Saif S."/>
            <person name="Shea T."/>
            <person name="Shenoy N."/>
            <person name="Sisk P."/>
            <person name="Stolte C."/>
            <person name="Sykes S."/>
            <person name="Wortman J."/>
            <person name="Nusbaum C."/>
            <person name="Birren B."/>
        </authorList>
    </citation>
    <scope>NUCLEOTIDE SEQUENCE [LARGE SCALE GENOMIC DNA]</scope>
    <source>
        <strain evidence="2">25433</strain>
    </source>
</reference>
<gene>
    <name evidence="2" type="ORF">FOTG_05093</name>
</gene>
<protein>
    <submittedName>
        <fullName evidence="2">Uncharacterized protein</fullName>
    </submittedName>
</protein>
<evidence type="ECO:0000256" key="1">
    <source>
        <dbReference type="SAM" id="MobiDB-lite"/>
    </source>
</evidence>